<evidence type="ECO:0000313" key="1">
    <source>
        <dbReference type="EMBL" id="GAB69624.1"/>
    </source>
</evidence>
<dbReference type="PhylomeDB" id="K6V030"/>
<organism evidence="1 2">
    <name type="scientific">Plasmodium cynomolgi (strain B)</name>
    <dbReference type="NCBI Taxonomy" id="1120755"/>
    <lineage>
        <taxon>Eukaryota</taxon>
        <taxon>Sar</taxon>
        <taxon>Alveolata</taxon>
        <taxon>Apicomplexa</taxon>
        <taxon>Aconoidasida</taxon>
        <taxon>Haemosporida</taxon>
        <taxon>Plasmodiidae</taxon>
        <taxon>Plasmodium</taxon>
        <taxon>Plasmodium (Plasmodium)</taxon>
    </lineage>
</organism>
<sequence>MLDNLTSLERTLSFFFDNLTDVANINNKPCYGVNYWLYEDVYKQIGNGNNGLISLTIFSNLQSEWLIMNKDKTTTQQNVCKPDINLYKITYMEELMLFLDYIDEFEIIKEASIIDPSGSCQKCFEYLRTPIPLYFLWKPIFQKDDEINS</sequence>
<accession>K6V030</accession>
<keyword evidence="2" id="KW-1185">Reference proteome</keyword>
<dbReference type="GeneID" id="14696166"/>
<dbReference type="Pfam" id="PF05795">
    <property type="entry name" value="Plasmodium_Vir"/>
    <property type="match status" value="1"/>
</dbReference>
<protein>
    <recommendedName>
        <fullName evidence="3">CYIR protein</fullName>
    </recommendedName>
</protein>
<dbReference type="Proteomes" id="UP000006319">
    <property type="component" value="Unassembled WGS sequence"/>
</dbReference>
<proteinExistence type="predicted"/>
<dbReference type="KEGG" id="pcy:PCYB_003730"/>
<dbReference type="RefSeq" id="XP_004227842.1">
    <property type="nucleotide sequence ID" value="XM_004227794.1"/>
</dbReference>
<dbReference type="InterPro" id="IPR008780">
    <property type="entry name" value="Plasmodium_Vir"/>
</dbReference>
<dbReference type="EMBL" id="DF157452">
    <property type="protein sequence ID" value="GAB69624.1"/>
    <property type="molecule type" value="Genomic_DNA"/>
</dbReference>
<name>K6V030_PLACD</name>
<evidence type="ECO:0008006" key="3">
    <source>
        <dbReference type="Google" id="ProtNLM"/>
    </source>
</evidence>
<dbReference type="AlphaFoldDB" id="K6V030"/>
<gene>
    <name evidence="1" type="ORF">PCYB_003730</name>
</gene>
<evidence type="ECO:0000313" key="2">
    <source>
        <dbReference type="Proteomes" id="UP000006319"/>
    </source>
</evidence>
<reference evidence="1 2" key="1">
    <citation type="journal article" date="2012" name="Nat. Genet.">
        <title>Plasmodium cynomolgi genome sequences provide insight into Plasmodium vivax and the monkey malaria clade.</title>
        <authorList>
            <person name="Tachibana S."/>
            <person name="Sullivan S.A."/>
            <person name="Kawai S."/>
            <person name="Nakamura S."/>
            <person name="Kim H.R."/>
            <person name="Goto N."/>
            <person name="Arisue N."/>
            <person name="Palacpac N.M.Q."/>
            <person name="Honma H."/>
            <person name="Yagi M."/>
            <person name="Tougan T."/>
            <person name="Katakai Y."/>
            <person name="Kaneko O."/>
            <person name="Mita T."/>
            <person name="Kita K."/>
            <person name="Yasutomi Y."/>
            <person name="Sutton P.L."/>
            <person name="Shakhbatyan R."/>
            <person name="Horii T."/>
            <person name="Yasunaga T."/>
            <person name="Barnwell J.W."/>
            <person name="Escalante A.A."/>
            <person name="Carlton J.M."/>
            <person name="Tanabe K."/>
        </authorList>
    </citation>
    <scope>NUCLEOTIDE SEQUENCE [LARGE SCALE GENOMIC DNA]</scope>
    <source>
        <strain evidence="1 2">B</strain>
    </source>
</reference>
<dbReference type="VEuPathDB" id="PlasmoDB:PCYB_003730"/>